<dbReference type="EMBL" id="CAAALY010271875">
    <property type="protein sequence ID" value="VEL41966.1"/>
    <property type="molecule type" value="Genomic_DNA"/>
</dbReference>
<evidence type="ECO:0000313" key="4">
    <source>
        <dbReference type="Proteomes" id="UP000784294"/>
    </source>
</evidence>
<accession>A0A3S5BBF9</accession>
<dbReference type="PANTHER" id="PTHR12984">
    <property type="entry name" value="SCY1-RELATED S/T PROTEIN KINASE-LIKE"/>
    <property type="match status" value="1"/>
</dbReference>
<dbReference type="Proteomes" id="UP000784294">
    <property type="component" value="Unassembled WGS sequence"/>
</dbReference>
<reference evidence="3" key="1">
    <citation type="submission" date="2018-11" db="EMBL/GenBank/DDBJ databases">
        <authorList>
            <consortium name="Pathogen Informatics"/>
        </authorList>
    </citation>
    <scope>NUCLEOTIDE SEQUENCE</scope>
</reference>
<dbReference type="OrthoDB" id="79687at2759"/>
<gene>
    <name evidence="3" type="ORF">PXEA_LOCUS35406</name>
</gene>
<sequence length="215" mass="23888">MDSVIDKINKIKSTVSGALPGNPVSREYELDKQDVTVWILEKKQFDVANKGQKEFILDSMRRGISNLTRLRHPKILSVVHPLEESRESFAFATEPLLASLANLIGATSNLSDAIICSISNYEFSEVEIKYGMLQLCEALGFLHNDCHQAHLNLTPASIVLNRVGTWKLCGFEFSEQLSSSDESSSARIPIWTQDGPLLTQPSLNFCAPELAIRPI</sequence>
<dbReference type="PANTHER" id="PTHR12984:SF6">
    <property type="entry name" value="SCY1-LIKE PROTEIN 2"/>
    <property type="match status" value="1"/>
</dbReference>
<dbReference type="Pfam" id="PF00069">
    <property type="entry name" value="Pkinase"/>
    <property type="match status" value="1"/>
</dbReference>
<dbReference type="CDD" id="cd14011">
    <property type="entry name" value="PK_SCY1_like"/>
    <property type="match status" value="1"/>
</dbReference>
<comment type="similarity">
    <text evidence="1">Belongs to the protein kinase superfamily.</text>
</comment>
<dbReference type="GO" id="GO:0004672">
    <property type="term" value="F:protein kinase activity"/>
    <property type="evidence" value="ECO:0007669"/>
    <property type="project" value="InterPro"/>
</dbReference>
<evidence type="ECO:0000256" key="1">
    <source>
        <dbReference type="ARBA" id="ARBA00038349"/>
    </source>
</evidence>
<dbReference type="InterPro" id="IPR011009">
    <property type="entry name" value="Kinase-like_dom_sf"/>
</dbReference>
<evidence type="ECO:0000313" key="3">
    <source>
        <dbReference type="EMBL" id="VEL41966.1"/>
    </source>
</evidence>
<proteinExistence type="inferred from homology"/>
<organism evidence="3 4">
    <name type="scientific">Protopolystoma xenopodis</name>
    <dbReference type="NCBI Taxonomy" id="117903"/>
    <lineage>
        <taxon>Eukaryota</taxon>
        <taxon>Metazoa</taxon>
        <taxon>Spiralia</taxon>
        <taxon>Lophotrochozoa</taxon>
        <taxon>Platyhelminthes</taxon>
        <taxon>Monogenea</taxon>
        <taxon>Polyopisthocotylea</taxon>
        <taxon>Polystomatidea</taxon>
        <taxon>Polystomatidae</taxon>
        <taxon>Protopolystoma</taxon>
    </lineage>
</organism>
<dbReference type="InterPro" id="IPR000719">
    <property type="entry name" value="Prot_kinase_dom"/>
</dbReference>
<protein>
    <recommendedName>
        <fullName evidence="2">Protein kinase domain-containing protein</fullName>
    </recommendedName>
</protein>
<name>A0A3S5BBF9_9PLAT</name>
<keyword evidence="4" id="KW-1185">Reference proteome</keyword>
<dbReference type="Gene3D" id="1.10.510.10">
    <property type="entry name" value="Transferase(Phosphotransferase) domain 1"/>
    <property type="match status" value="1"/>
</dbReference>
<dbReference type="SUPFAM" id="SSF56112">
    <property type="entry name" value="Protein kinase-like (PK-like)"/>
    <property type="match status" value="1"/>
</dbReference>
<dbReference type="InterPro" id="IPR051177">
    <property type="entry name" value="CIK-Related_Protein"/>
</dbReference>
<dbReference type="GO" id="GO:0005524">
    <property type="term" value="F:ATP binding"/>
    <property type="evidence" value="ECO:0007669"/>
    <property type="project" value="InterPro"/>
</dbReference>
<evidence type="ECO:0000259" key="2">
    <source>
        <dbReference type="PROSITE" id="PS50011"/>
    </source>
</evidence>
<dbReference type="AlphaFoldDB" id="A0A3S5BBF9"/>
<feature type="domain" description="Protein kinase" evidence="2">
    <location>
        <begin position="1"/>
        <end position="215"/>
    </location>
</feature>
<dbReference type="PROSITE" id="PS50011">
    <property type="entry name" value="PROTEIN_KINASE_DOM"/>
    <property type="match status" value="1"/>
</dbReference>
<comment type="caution">
    <text evidence="3">The sequence shown here is derived from an EMBL/GenBank/DDBJ whole genome shotgun (WGS) entry which is preliminary data.</text>
</comment>